<evidence type="ECO:0000313" key="4">
    <source>
        <dbReference type="Proteomes" id="UP001499854"/>
    </source>
</evidence>
<feature type="transmembrane region" description="Helical" evidence="2">
    <location>
        <begin position="42"/>
        <end position="60"/>
    </location>
</feature>
<gene>
    <name evidence="3" type="ORF">GCM10009838_79760</name>
</gene>
<keyword evidence="2" id="KW-0472">Membrane</keyword>
<protein>
    <recommendedName>
        <fullName evidence="5">Integral membrane protein</fullName>
    </recommendedName>
</protein>
<keyword evidence="2" id="KW-1133">Transmembrane helix</keyword>
<name>A0ABN2TAW9_9ACTN</name>
<dbReference type="Proteomes" id="UP001499854">
    <property type="component" value="Unassembled WGS sequence"/>
</dbReference>
<dbReference type="EMBL" id="BAAAQM010000073">
    <property type="protein sequence ID" value="GAA2001920.1"/>
    <property type="molecule type" value="Genomic_DNA"/>
</dbReference>
<accession>A0ABN2TAW9</accession>
<organism evidence="3 4">
    <name type="scientific">Catenulispora subtropica</name>
    <dbReference type="NCBI Taxonomy" id="450798"/>
    <lineage>
        <taxon>Bacteria</taxon>
        <taxon>Bacillati</taxon>
        <taxon>Actinomycetota</taxon>
        <taxon>Actinomycetes</taxon>
        <taxon>Catenulisporales</taxon>
        <taxon>Catenulisporaceae</taxon>
        <taxon>Catenulispora</taxon>
    </lineage>
</organism>
<keyword evidence="2" id="KW-0812">Transmembrane</keyword>
<feature type="compositionally biased region" description="Basic and acidic residues" evidence="1">
    <location>
        <begin position="146"/>
        <end position="167"/>
    </location>
</feature>
<evidence type="ECO:0000256" key="2">
    <source>
        <dbReference type="SAM" id="Phobius"/>
    </source>
</evidence>
<proteinExistence type="predicted"/>
<dbReference type="RefSeq" id="WP_344662409.1">
    <property type="nucleotide sequence ID" value="NZ_BAAAQM010000073.1"/>
</dbReference>
<evidence type="ECO:0000313" key="3">
    <source>
        <dbReference type="EMBL" id="GAA2001920.1"/>
    </source>
</evidence>
<feature type="transmembrane region" description="Helical" evidence="2">
    <location>
        <begin position="16"/>
        <end position="36"/>
    </location>
</feature>
<sequence length="167" mass="17814">MSSTPVRSHARPTPTAPWILVAAVIAGAVILGAALIAGSVPLLAVGAVVILAAGVCAVALTRRGAAPFSFTEEFPEHTYGPRATEHGDSSPPIDTEPHRPPGPPHYRTMEEVDAGQMSAPPDDQRVFPQYSNLRPDERLRNVGGREVIERAEVPEPDENVRDTEPDS</sequence>
<comment type="caution">
    <text evidence="3">The sequence shown here is derived from an EMBL/GenBank/DDBJ whole genome shotgun (WGS) entry which is preliminary data.</text>
</comment>
<evidence type="ECO:0008006" key="5">
    <source>
        <dbReference type="Google" id="ProtNLM"/>
    </source>
</evidence>
<feature type="region of interest" description="Disordered" evidence="1">
    <location>
        <begin position="73"/>
        <end position="167"/>
    </location>
</feature>
<reference evidence="3 4" key="1">
    <citation type="journal article" date="2019" name="Int. J. Syst. Evol. Microbiol.">
        <title>The Global Catalogue of Microorganisms (GCM) 10K type strain sequencing project: providing services to taxonomists for standard genome sequencing and annotation.</title>
        <authorList>
            <consortium name="The Broad Institute Genomics Platform"/>
            <consortium name="The Broad Institute Genome Sequencing Center for Infectious Disease"/>
            <person name="Wu L."/>
            <person name="Ma J."/>
        </authorList>
    </citation>
    <scope>NUCLEOTIDE SEQUENCE [LARGE SCALE GENOMIC DNA]</scope>
    <source>
        <strain evidence="3 4">JCM 16013</strain>
    </source>
</reference>
<evidence type="ECO:0000256" key="1">
    <source>
        <dbReference type="SAM" id="MobiDB-lite"/>
    </source>
</evidence>
<keyword evidence="4" id="KW-1185">Reference proteome</keyword>